<dbReference type="EC" id="3.6.1.41" evidence="1"/>
<dbReference type="Proteomes" id="UP000243884">
    <property type="component" value="Unassembled WGS sequence"/>
</dbReference>
<organism evidence="8 9">
    <name type="scientific">Aerococcus suis</name>
    <dbReference type="NCBI Taxonomy" id="371602"/>
    <lineage>
        <taxon>Bacteria</taxon>
        <taxon>Bacillati</taxon>
        <taxon>Bacillota</taxon>
        <taxon>Bacilli</taxon>
        <taxon>Lactobacillales</taxon>
        <taxon>Aerococcaceae</taxon>
        <taxon>Aerococcus</taxon>
    </lineage>
</organism>
<dbReference type="InterPro" id="IPR003607">
    <property type="entry name" value="HD/PDEase_dom"/>
</dbReference>
<dbReference type="Pfam" id="PF01966">
    <property type="entry name" value="HD"/>
    <property type="match status" value="1"/>
</dbReference>
<keyword evidence="9" id="KW-1185">Reference proteome</keyword>
<evidence type="ECO:0000259" key="7">
    <source>
        <dbReference type="SMART" id="SM00471"/>
    </source>
</evidence>
<proteinExistence type="predicted"/>
<reference evidence="9" key="1">
    <citation type="submission" date="2017-04" db="EMBL/GenBank/DDBJ databases">
        <authorList>
            <person name="Varghese N."/>
            <person name="Submissions S."/>
        </authorList>
    </citation>
    <scope>NUCLEOTIDE SEQUENCE [LARGE SCALE GENOMIC DNA]</scope>
    <source>
        <strain evidence="9">DSM 21500</strain>
    </source>
</reference>
<dbReference type="GO" id="GO:0008803">
    <property type="term" value="F:bis(5'-nucleosyl)-tetraphosphatase (symmetrical) activity"/>
    <property type="evidence" value="ECO:0007669"/>
    <property type="project" value="UniProtKB-EC"/>
</dbReference>
<protein>
    <recommendedName>
        <fullName evidence="1">bis(5'-nucleosyl)-tetraphosphatase (symmetrical)</fullName>
        <ecNumber evidence="1">3.6.1.41</ecNumber>
    </recommendedName>
</protein>
<evidence type="ECO:0000313" key="8">
    <source>
        <dbReference type="EMBL" id="SMC36647.1"/>
    </source>
</evidence>
<dbReference type="AlphaFoldDB" id="A0A1W1YKD0"/>
<dbReference type="InterPro" id="IPR051094">
    <property type="entry name" value="Diverse_Catalytic_Enzymes"/>
</dbReference>
<keyword evidence="3" id="KW-0547">Nucleotide-binding</keyword>
<evidence type="ECO:0000256" key="6">
    <source>
        <dbReference type="ARBA" id="ARBA00049417"/>
    </source>
</evidence>
<dbReference type="STRING" id="371602.SAMN04487984_0758"/>
<dbReference type="RefSeq" id="WP_084098733.1">
    <property type="nucleotide sequence ID" value="NZ_FWXK01000003.1"/>
</dbReference>
<name>A0A1W1YKD0_9LACT</name>
<dbReference type="InterPro" id="IPR006674">
    <property type="entry name" value="HD_domain"/>
</dbReference>
<feature type="domain" description="HD/PDEase" evidence="7">
    <location>
        <begin position="25"/>
        <end position="152"/>
    </location>
</feature>
<evidence type="ECO:0000313" key="9">
    <source>
        <dbReference type="Proteomes" id="UP000243884"/>
    </source>
</evidence>
<dbReference type="PANTHER" id="PTHR35795">
    <property type="entry name" value="SLR1885 PROTEIN"/>
    <property type="match status" value="1"/>
</dbReference>
<dbReference type="OrthoDB" id="9782134at2"/>
<dbReference type="InterPro" id="IPR005249">
    <property type="entry name" value="YqeK"/>
</dbReference>
<evidence type="ECO:0000256" key="4">
    <source>
        <dbReference type="ARBA" id="ARBA00022801"/>
    </source>
</evidence>
<evidence type="ECO:0000256" key="3">
    <source>
        <dbReference type="ARBA" id="ARBA00022741"/>
    </source>
</evidence>
<dbReference type="NCBIfam" id="TIGR00488">
    <property type="entry name" value="bis(5'-nucleosyl)-tetraphosphatase (symmetrical) YqeK"/>
    <property type="match status" value="1"/>
</dbReference>
<dbReference type="GO" id="GO:0046872">
    <property type="term" value="F:metal ion binding"/>
    <property type="evidence" value="ECO:0007669"/>
    <property type="project" value="UniProtKB-KW"/>
</dbReference>
<keyword evidence="5" id="KW-0408">Iron</keyword>
<comment type="catalytic activity">
    <reaction evidence="6">
        <text>P(1),P(4)-bis(5'-adenosyl) tetraphosphate + H2O = 2 ADP + 2 H(+)</text>
        <dbReference type="Rhea" id="RHEA:24252"/>
        <dbReference type="ChEBI" id="CHEBI:15377"/>
        <dbReference type="ChEBI" id="CHEBI:15378"/>
        <dbReference type="ChEBI" id="CHEBI:58141"/>
        <dbReference type="ChEBI" id="CHEBI:456216"/>
        <dbReference type="EC" id="3.6.1.41"/>
    </reaction>
</comment>
<dbReference type="SUPFAM" id="SSF109604">
    <property type="entry name" value="HD-domain/PDEase-like"/>
    <property type="match status" value="1"/>
</dbReference>
<evidence type="ECO:0000256" key="1">
    <source>
        <dbReference type="ARBA" id="ARBA00012506"/>
    </source>
</evidence>
<dbReference type="SMART" id="SM00471">
    <property type="entry name" value="HDc"/>
    <property type="match status" value="1"/>
</dbReference>
<sequence>MVKEFSDQYIQISRSTLINKLEKQLSKKRFEHVLRVEEMALKLADHYQADEERASISALLHDYAKEMSETDLLAYKDHPLFDSEWLNYGSAIWHGPLAAFIGNDQFGITDEQILKAVWGHTIGEFDMTLDEKILFIADYVEEGRDFPGVEDVRAMAFKDLDKAVNYKIKNSIQHLIEKEQMIYPKTILIYNDWVKKEN</sequence>
<dbReference type="PANTHER" id="PTHR35795:SF1">
    <property type="entry name" value="BIS(5'-NUCLEOSYL)-TETRAPHOSPHATASE, SYMMETRICAL"/>
    <property type="match status" value="1"/>
</dbReference>
<accession>A0A1W1YKD0</accession>
<dbReference type="CDD" id="cd00077">
    <property type="entry name" value="HDc"/>
    <property type="match status" value="1"/>
</dbReference>
<dbReference type="EMBL" id="FWXK01000003">
    <property type="protein sequence ID" value="SMC36647.1"/>
    <property type="molecule type" value="Genomic_DNA"/>
</dbReference>
<gene>
    <name evidence="8" type="ORF">SAMN04487984_0758</name>
</gene>
<keyword evidence="2" id="KW-0479">Metal-binding</keyword>
<dbReference type="Gene3D" id="1.10.3210.10">
    <property type="entry name" value="Hypothetical protein af1432"/>
    <property type="match status" value="1"/>
</dbReference>
<keyword evidence="4 8" id="KW-0378">Hydrolase</keyword>
<evidence type="ECO:0000256" key="2">
    <source>
        <dbReference type="ARBA" id="ARBA00022723"/>
    </source>
</evidence>
<evidence type="ECO:0000256" key="5">
    <source>
        <dbReference type="ARBA" id="ARBA00023004"/>
    </source>
</evidence>
<dbReference type="GO" id="GO:0000166">
    <property type="term" value="F:nucleotide binding"/>
    <property type="evidence" value="ECO:0007669"/>
    <property type="project" value="UniProtKB-KW"/>
</dbReference>